<proteinExistence type="predicted"/>
<keyword evidence="4" id="KW-1185">Reference proteome</keyword>
<dbReference type="Pfam" id="PF14371">
    <property type="entry name" value="DUF4412"/>
    <property type="match status" value="1"/>
</dbReference>
<feature type="signal peptide" evidence="1">
    <location>
        <begin position="1"/>
        <end position="22"/>
    </location>
</feature>
<protein>
    <submittedName>
        <fullName evidence="3">DUF4412 domain-containing protein</fullName>
    </submittedName>
</protein>
<evidence type="ECO:0000256" key="1">
    <source>
        <dbReference type="SAM" id="SignalP"/>
    </source>
</evidence>
<gene>
    <name evidence="3" type="ORF">MM239_09880</name>
</gene>
<dbReference type="Proteomes" id="UP001165489">
    <property type="component" value="Unassembled WGS sequence"/>
</dbReference>
<evidence type="ECO:0000313" key="3">
    <source>
        <dbReference type="EMBL" id="MCH7409703.1"/>
    </source>
</evidence>
<organism evidence="3 4">
    <name type="scientific">Belliella filtrata</name>
    <dbReference type="NCBI Taxonomy" id="2923435"/>
    <lineage>
        <taxon>Bacteria</taxon>
        <taxon>Pseudomonadati</taxon>
        <taxon>Bacteroidota</taxon>
        <taxon>Cytophagia</taxon>
        <taxon>Cytophagales</taxon>
        <taxon>Cyclobacteriaceae</taxon>
        <taxon>Belliella</taxon>
    </lineage>
</organism>
<dbReference type="RefSeq" id="WP_241348024.1">
    <property type="nucleotide sequence ID" value="NZ_JAKZGP010000021.1"/>
</dbReference>
<dbReference type="EMBL" id="JAKZGP010000021">
    <property type="protein sequence ID" value="MCH7409703.1"/>
    <property type="molecule type" value="Genomic_DNA"/>
</dbReference>
<evidence type="ECO:0000259" key="2">
    <source>
        <dbReference type="Pfam" id="PF14371"/>
    </source>
</evidence>
<dbReference type="InterPro" id="IPR025524">
    <property type="entry name" value="DUF4412"/>
</dbReference>
<accession>A0ABS9V122</accession>
<keyword evidence="1" id="KW-0732">Signal</keyword>
<feature type="chain" id="PRO_5046545760" evidence="1">
    <location>
        <begin position="23"/>
        <end position="309"/>
    </location>
</feature>
<feature type="domain" description="DUF4412" evidence="2">
    <location>
        <begin position="101"/>
        <end position="296"/>
    </location>
</feature>
<comment type="caution">
    <text evidence="3">The sequence shown here is derived from an EMBL/GenBank/DDBJ whole genome shotgun (WGS) entry which is preliminary data.</text>
</comment>
<evidence type="ECO:0000313" key="4">
    <source>
        <dbReference type="Proteomes" id="UP001165489"/>
    </source>
</evidence>
<reference evidence="3" key="1">
    <citation type="submission" date="2022-03" db="EMBL/GenBank/DDBJ databases">
        <title>De novo assembled genomes of Belliella spp. (Cyclobacteriaceae) strains.</title>
        <authorList>
            <person name="Szabo A."/>
            <person name="Korponai K."/>
            <person name="Felfoldi T."/>
        </authorList>
    </citation>
    <scope>NUCLEOTIDE SEQUENCE</scope>
    <source>
        <strain evidence="3">DSM 111904</strain>
    </source>
</reference>
<sequence length="309" mass="34819">MKKLLGSIFILSLVFSSFTAQAQLGNRLKQAASRGIGNALEKRMEKEMENMAQRQLEKAFENIYGPDMPQGGGFNMEKILSGLSSDVETAESYAFSGYSIMEITGVDEKGKSQDPFRMKTYIDQSNQTVAMEFESQEKKKSSKTIIIYDIARNANIFLLEADGQKSSMAYGYDFESITEEADLSEWEKELEENDFTLVKTGNSKNINGYNCNEYIAESEEGKATYWITDRPISGSGSFWGEGNPLMGNKTYQDKNTKLGNLPNGHMMEMIFEGKKDQSKSEIKIIEINESSSQKFDMEAYPSLFKTTQM</sequence>
<name>A0ABS9V122_9BACT</name>